<dbReference type="GO" id="GO:0016020">
    <property type="term" value="C:membrane"/>
    <property type="evidence" value="ECO:0007669"/>
    <property type="project" value="InterPro"/>
</dbReference>
<dbReference type="SUPFAM" id="SSF50998">
    <property type="entry name" value="Quinoprotein alcohol dehydrogenase-like"/>
    <property type="match status" value="1"/>
</dbReference>
<name>A0A7Y9XYT6_9SPHN</name>
<proteinExistence type="inferred from homology"/>
<keyword evidence="8" id="KW-1185">Reference proteome</keyword>
<dbReference type="GO" id="GO:0048038">
    <property type="term" value="F:quinone binding"/>
    <property type="evidence" value="ECO:0007669"/>
    <property type="project" value="InterPro"/>
</dbReference>
<dbReference type="PANTHER" id="PTHR32303:SF4">
    <property type="entry name" value="QUINOPROTEIN GLUCOSE DEHYDROGENASE"/>
    <property type="match status" value="1"/>
</dbReference>
<dbReference type="EMBL" id="JACBZF010000013">
    <property type="protein sequence ID" value="NYH97107.1"/>
    <property type="molecule type" value="Genomic_DNA"/>
</dbReference>
<comment type="caution">
    <text evidence="7">The sequence shown here is derived from an EMBL/GenBank/DDBJ whole genome shotgun (WGS) entry which is preliminary data.</text>
</comment>
<feature type="transmembrane region" description="Helical" evidence="5">
    <location>
        <begin position="103"/>
        <end position="122"/>
    </location>
</feature>
<feature type="transmembrane region" description="Helical" evidence="5">
    <location>
        <begin position="54"/>
        <end position="71"/>
    </location>
</feature>
<dbReference type="Proteomes" id="UP000522081">
    <property type="component" value="Unassembled WGS sequence"/>
</dbReference>
<feature type="domain" description="Pyrrolo-quinoline quinone repeat" evidence="6">
    <location>
        <begin position="178"/>
        <end position="780"/>
    </location>
</feature>
<dbReference type="AlphaFoldDB" id="A0A7Y9XYT6"/>
<dbReference type="EC" id="1.1.5.8" evidence="7"/>
<dbReference type="PANTHER" id="PTHR32303">
    <property type="entry name" value="QUINOPROTEIN ALCOHOL DEHYDROGENASE (CYTOCHROME C)"/>
    <property type="match status" value="1"/>
</dbReference>
<dbReference type="InterPro" id="IPR018391">
    <property type="entry name" value="PQQ_b-propeller_rpt"/>
</dbReference>
<protein>
    <submittedName>
        <fullName evidence="7">Quinoprotein glucose dehydrogenase/quinate dehydrogenase (Quinone)</fullName>
        <ecNumber evidence="7">1.1.5.2</ecNumber>
        <ecNumber evidence="7">1.1.5.8</ecNumber>
    </submittedName>
</protein>
<dbReference type="InterPro" id="IPR011047">
    <property type="entry name" value="Quinoprotein_ADH-like_sf"/>
</dbReference>
<reference evidence="7 8" key="1">
    <citation type="submission" date="2020-07" db="EMBL/GenBank/DDBJ databases">
        <title>Genomic Encyclopedia of Type Strains, Phase IV (KMG-IV): sequencing the most valuable type-strain genomes for metagenomic binning, comparative biology and taxonomic classification.</title>
        <authorList>
            <person name="Goeker M."/>
        </authorList>
    </citation>
    <scope>NUCLEOTIDE SEQUENCE [LARGE SCALE GENOMIC DNA]</scope>
    <source>
        <strain evidence="7 8">DSM 29043</strain>
    </source>
</reference>
<gene>
    <name evidence="7" type="ORF">FHS75_003468</name>
</gene>
<feature type="transmembrane region" description="Helical" evidence="5">
    <location>
        <begin position="78"/>
        <end position="97"/>
    </location>
</feature>
<dbReference type="RefSeq" id="WP_179408874.1">
    <property type="nucleotide sequence ID" value="NZ_BMGF01000015.1"/>
</dbReference>
<dbReference type="InterPro" id="IPR002372">
    <property type="entry name" value="PQQ_rpt_dom"/>
</dbReference>
<evidence type="ECO:0000256" key="2">
    <source>
        <dbReference type="ARBA" id="ARBA00008156"/>
    </source>
</evidence>
<dbReference type="Gene3D" id="2.140.10.10">
    <property type="entry name" value="Quinoprotein alcohol dehydrogenase-like superfamily"/>
    <property type="match status" value="2"/>
</dbReference>
<keyword evidence="5" id="KW-1133">Transmembrane helix</keyword>
<evidence type="ECO:0000256" key="4">
    <source>
        <dbReference type="SAM" id="MobiDB-lite"/>
    </source>
</evidence>
<evidence type="ECO:0000256" key="3">
    <source>
        <dbReference type="ARBA" id="ARBA00023002"/>
    </source>
</evidence>
<comment type="cofactor">
    <cofactor evidence="1">
        <name>pyrroloquinoline quinone</name>
        <dbReference type="ChEBI" id="CHEBI:58442"/>
    </cofactor>
</comment>
<feature type="region of interest" description="Disordered" evidence="4">
    <location>
        <begin position="516"/>
        <end position="539"/>
    </location>
</feature>
<sequence length="807" mass="86912">MGNSKEVAVDRQGDGPVGKSFFSRRPWVFAIVLVLIGAVLCAGGAWLAIIGGSVYYRLAGLALIATGILVWRRRRAAVWLYVAILVSTIAWAVWESGLAPWSLMPRVLAPAVLGLWFAMPWVARRLGLSRAEQAAGPVLFLAAFALLFVAYQQTAFRPAPPFEIEGSGASDGLSGVDWPSFGGDGNSQRFVDIDQIDRSNVAGLEPAWTFEVNDTVLGEQIEGKSITFQVTPIKIGDYLYFCTPDNVVISLDADTGKEVWRNNPVVDLVAPPHLACRGLAYFRDDKAQPGDPCAERLLMGTVDNRLTAVDRITGKTCTAFGEQGFVDLGEGLGDFAPGMTYVTSPATMLGNVAVLGALNIDNQSTSQPPGVVRGFDARTGELLWAWDVLQPEAYGPLEEGETYPLNTPNVWSLGTADPELGLVYLPTGNTPPDFFGGSRSAEQDRYPSSIVALDAQTGSVRWSFQTVYHDVWDYDVGAQPVLVDLDRGGQPVKALIAATKRGEIFLLDRETGKPLSPIVEKPVPTTGPKGERLSPVQPYSTGLPSFEPADLKESSMWGATPLDQLWCRIRFRSSRYDGPFTPSTLQGSIVHPGSYGVIDWGSVSVDPKSSIMIVNTSGLPYYQRLIPRPDADAMGVRPYGEEPAPGEPAQLDYTVFAQAGTPYAIQASAFLSPLGFPCHEPPWGTLAAVDLEEGKVLWERPLGTTEDVAPLGIGLPMGVFNAGGSVTTSTGLVFIAATIDDYIRAFDIRTGEELWKGRLPAGGQANPISYRSGRTGKQYVVIASGGHAAMRTRKGKHIVAFALPDRE</sequence>
<dbReference type="CDD" id="cd10280">
    <property type="entry name" value="PQQ_mGDH"/>
    <property type="match status" value="1"/>
</dbReference>
<dbReference type="InterPro" id="IPR017511">
    <property type="entry name" value="PQQ_mDH"/>
</dbReference>
<evidence type="ECO:0000313" key="7">
    <source>
        <dbReference type="EMBL" id="NYH97107.1"/>
    </source>
</evidence>
<dbReference type="SMART" id="SM00564">
    <property type="entry name" value="PQQ"/>
    <property type="match status" value="6"/>
</dbReference>
<dbReference type="NCBIfam" id="TIGR03074">
    <property type="entry name" value="PQQ_membr_DH"/>
    <property type="match status" value="1"/>
</dbReference>
<feature type="transmembrane region" description="Helical" evidence="5">
    <location>
        <begin position="27"/>
        <end position="48"/>
    </location>
</feature>
<evidence type="ECO:0000313" key="8">
    <source>
        <dbReference type="Proteomes" id="UP000522081"/>
    </source>
</evidence>
<comment type="similarity">
    <text evidence="2">Belongs to the bacterial PQQ dehydrogenase family.</text>
</comment>
<evidence type="ECO:0000256" key="5">
    <source>
        <dbReference type="SAM" id="Phobius"/>
    </source>
</evidence>
<evidence type="ECO:0000259" key="6">
    <source>
        <dbReference type="Pfam" id="PF01011"/>
    </source>
</evidence>
<keyword evidence="5" id="KW-0472">Membrane</keyword>
<dbReference type="GO" id="GO:0047519">
    <property type="term" value="F:quinate dehydrogenase (quinone) activity"/>
    <property type="evidence" value="ECO:0007669"/>
    <property type="project" value="UniProtKB-EC"/>
</dbReference>
<dbReference type="GO" id="GO:0008876">
    <property type="term" value="F:quinoprotein glucose dehydrogenase activity"/>
    <property type="evidence" value="ECO:0007669"/>
    <property type="project" value="UniProtKB-EC"/>
</dbReference>
<keyword evidence="5" id="KW-0812">Transmembrane</keyword>
<dbReference type="Pfam" id="PF01011">
    <property type="entry name" value="PQQ"/>
    <property type="match status" value="1"/>
</dbReference>
<accession>A0A7Y9XYT6</accession>
<keyword evidence="3 7" id="KW-0560">Oxidoreductase</keyword>
<dbReference type="EC" id="1.1.5.2" evidence="7"/>
<feature type="transmembrane region" description="Helical" evidence="5">
    <location>
        <begin position="134"/>
        <end position="151"/>
    </location>
</feature>
<evidence type="ECO:0000256" key="1">
    <source>
        <dbReference type="ARBA" id="ARBA00001931"/>
    </source>
</evidence>
<organism evidence="7 8">
    <name type="scientific">Novosphingobium marinum</name>
    <dbReference type="NCBI Taxonomy" id="1514948"/>
    <lineage>
        <taxon>Bacteria</taxon>
        <taxon>Pseudomonadati</taxon>
        <taxon>Pseudomonadota</taxon>
        <taxon>Alphaproteobacteria</taxon>
        <taxon>Sphingomonadales</taxon>
        <taxon>Sphingomonadaceae</taxon>
        <taxon>Novosphingobium</taxon>
    </lineage>
</organism>